<accession>A0A7Y9ICP0</accession>
<protein>
    <submittedName>
        <fullName evidence="1">Uncharacterized protein</fullName>
    </submittedName>
</protein>
<name>A0A7Y9ICP0_9ACTN</name>
<dbReference type="RefSeq" id="WP_179756484.1">
    <property type="nucleotide sequence ID" value="NZ_JACCBU010000001.1"/>
</dbReference>
<comment type="caution">
    <text evidence="1">The sequence shown here is derived from an EMBL/GenBank/DDBJ whole genome shotgun (WGS) entry which is preliminary data.</text>
</comment>
<evidence type="ECO:0000313" key="2">
    <source>
        <dbReference type="Proteomes" id="UP000569914"/>
    </source>
</evidence>
<dbReference type="EMBL" id="JACCBU010000001">
    <property type="protein sequence ID" value="NYE74290.1"/>
    <property type="molecule type" value="Genomic_DNA"/>
</dbReference>
<evidence type="ECO:0000313" key="1">
    <source>
        <dbReference type="EMBL" id="NYE74290.1"/>
    </source>
</evidence>
<organism evidence="1 2">
    <name type="scientific">Microlunatus parietis</name>
    <dbReference type="NCBI Taxonomy" id="682979"/>
    <lineage>
        <taxon>Bacteria</taxon>
        <taxon>Bacillati</taxon>
        <taxon>Actinomycetota</taxon>
        <taxon>Actinomycetes</taxon>
        <taxon>Propionibacteriales</taxon>
        <taxon>Propionibacteriaceae</taxon>
        <taxon>Microlunatus</taxon>
    </lineage>
</organism>
<keyword evidence="2" id="KW-1185">Reference proteome</keyword>
<gene>
    <name evidence="1" type="ORF">BKA15_005619</name>
</gene>
<reference evidence="1 2" key="1">
    <citation type="submission" date="2020-07" db="EMBL/GenBank/DDBJ databases">
        <title>Sequencing the genomes of 1000 actinobacteria strains.</title>
        <authorList>
            <person name="Klenk H.-P."/>
        </authorList>
    </citation>
    <scope>NUCLEOTIDE SEQUENCE [LARGE SCALE GENOMIC DNA]</scope>
    <source>
        <strain evidence="1 2">DSM 22083</strain>
    </source>
</reference>
<sequence>MEWYDDAGRLDRDLREHARAASGSLAERLPLEGIRCSATTLRLLRVLYLIERSTIERMRVLLVTPTHSDAQVTAFLCTWAYERHWIADALRTVLEAHAWPVDFPPPSRWSVRGLLGDARHRLLPITEALRTNLIGDPVVAVHLVEGVLDDELSRVGYRELIKLEPDLAELAESVLAIKIIHGRYLRTRAAVDLDRSAAARRLVGRRLRSYAWPERSPGLPEAEVSWFVRTVFGGLDDHDVDAGLPGLPGLRLIEGRGRLRLRTDEGSR</sequence>
<dbReference type="Proteomes" id="UP000569914">
    <property type="component" value="Unassembled WGS sequence"/>
</dbReference>
<proteinExistence type="predicted"/>
<dbReference type="AlphaFoldDB" id="A0A7Y9ICP0"/>